<evidence type="ECO:0000313" key="2">
    <source>
        <dbReference type="Proteomes" id="UP000827092"/>
    </source>
</evidence>
<proteinExistence type="predicted"/>
<sequence length="83" mass="9421">MRTSVEKRKDDEEEEIKFETWVQARDLISRDFPTRGLGSPGLEENVHDPSFISAGTIQSVGGSGRRKKSRLLKRFIVFLEGVV</sequence>
<name>A0AAV6TDL8_9ARAC</name>
<organism evidence="1 2">
    <name type="scientific">Oedothorax gibbosus</name>
    <dbReference type="NCBI Taxonomy" id="931172"/>
    <lineage>
        <taxon>Eukaryota</taxon>
        <taxon>Metazoa</taxon>
        <taxon>Ecdysozoa</taxon>
        <taxon>Arthropoda</taxon>
        <taxon>Chelicerata</taxon>
        <taxon>Arachnida</taxon>
        <taxon>Araneae</taxon>
        <taxon>Araneomorphae</taxon>
        <taxon>Entelegynae</taxon>
        <taxon>Araneoidea</taxon>
        <taxon>Linyphiidae</taxon>
        <taxon>Erigoninae</taxon>
        <taxon>Oedothorax</taxon>
    </lineage>
</organism>
<keyword evidence="2" id="KW-1185">Reference proteome</keyword>
<dbReference type="AlphaFoldDB" id="A0AAV6TDL8"/>
<accession>A0AAV6TDL8</accession>
<gene>
    <name evidence="1" type="ORF">JTE90_025601</name>
</gene>
<protein>
    <submittedName>
        <fullName evidence="1">Uncharacterized protein</fullName>
    </submittedName>
</protein>
<evidence type="ECO:0000313" key="1">
    <source>
        <dbReference type="EMBL" id="KAG8156041.1"/>
    </source>
</evidence>
<dbReference type="EMBL" id="JAFNEN010006369">
    <property type="protein sequence ID" value="KAG8156041.1"/>
    <property type="molecule type" value="Genomic_DNA"/>
</dbReference>
<comment type="caution">
    <text evidence="1">The sequence shown here is derived from an EMBL/GenBank/DDBJ whole genome shotgun (WGS) entry which is preliminary data.</text>
</comment>
<reference evidence="1 2" key="1">
    <citation type="journal article" date="2022" name="Nat. Ecol. Evol.">
        <title>A masculinizing supergene underlies an exaggerated male reproductive morph in a spider.</title>
        <authorList>
            <person name="Hendrickx F."/>
            <person name="De Corte Z."/>
            <person name="Sonet G."/>
            <person name="Van Belleghem S.M."/>
            <person name="Kostlbacher S."/>
            <person name="Vangestel C."/>
        </authorList>
    </citation>
    <scope>NUCLEOTIDE SEQUENCE [LARGE SCALE GENOMIC DNA]</scope>
    <source>
        <strain evidence="1">W744_W776</strain>
    </source>
</reference>
<dbReference type="Proteomes" id="UP000827092">
    <property type="component" value="Unassembled WGS sequence"/>
</dbReference>